<evidence type="ECO:0000259" key="15">
    <source>
        <dbReference type="PROSITE" id="PS51162"/>
    </source>
</evidence>
<dbReference type="PROSITE" id="PS00964">
    <property type="entry name" value="SYNDECAN"/>
    <property type="match status" value="1"/>
</dbReference>
<proteinExistence type="inferred from homology"/>
<dbReference type="GO" id="GO:0016020">
    <property type="term" value="C:membrane"/>
    <property type="evidence" value="ECO:0007669"/>
    <property type="project" value="UniProtKB-SubCell"/>
</dbReference>
<dbReference type="Gene3D" id="4.10.800.10">
    <property type="entry name" value="Thyroglobulin type-1"/>
    <property type="match status" value="2"/>
</dbReference>
<feature type="domain" description="Thyroglobulin type-1" evidence="15">
    <location>
        <begin position="186"/>
        <end position="249"/>
    </location>
</feature>
<keyword evidence="6 13" id="KW-0472">Membrane</keyword>
<evidence type="ECO:0000256" key="13">
    <source>
        <dbReference type="SAM" id="Phobius"/>
    </source>
</evidence>
<evidence type="ECO:0000256" key="11">
    <source>
        <dbReference type="RuleBase" id="RU000649"/>
    </source>
</evidence>
<dbReference type="SUPFAM" id="SSF57610">
    <property type="entry name" value="Thyroglobulin type-1 domain"/>
    <property type="match status" value="2"/>
</dbReference>
<dbReference type="CDD" id="cd00191">
    <property type="entry name" value="TY"/>
    <property type="match status" value="2"/>
</dbReference>
<dbReference type="GO" id="GO:0009986">
    <property type="term" value="C:cell surface"/>
    <property type="evidence" value="ECO:0007669"/>
    <property type="project" value="TreeGrafter"/>
</dbReference>
<feature type="signal peptide" evidence="14">
    <location>
        <begin position="1"/>
        <end position="21"/>
    </location>
</feature>
<evidence type="ECO:0000256" key="8">
    <source>
        <dbReference type="ARBA" id="ARBA00023180"/>
    </source>
</evidence>
<feature type="chain" id="PRO_5002112688" description="Syndecan" evidence="14">
    <location>
        <begin position="22"/>
        <end position="418"/>
    </location>
</feature>
<evidence type="ECO:0000256" key="4">
    <source>
        <dbReference type="ARBA" id="ARBA00022974"/>
    </source>
</evidence>
<name>A0A0B7AAN4_9EUPU</name>
<sequence length="418" mass="46013">MPWEIYFTFVAVLWLSGYTNARVELDRSWGLTWNAKKTNSNIIFDKEPIDTVAGSGDWMLHASDDEDLVESGSGSGSGMGEISPDASLEKATATTMTAATTTTTTTTTIATTSRPLTACEKLRQASQQLSNMYVPRCLPNGEFDSLQCQGQPGIGDCWCSDLEGHEIPGSLKEAPDVPACDSGHNLHLCVHQLVQHVRSKILGSFRPRCTNDGQFDRIQCHGSMCFCVDEDTGSRMTGSEVHIPDIPRCDDDTADIIIPELTTDTSLLDTKDKTEGSIYIDETEKPKIIVTEVNSETIDIDPDIGGPIDKDKKLDQTKPTYKEENVSGPDKEKKSDHKSDHEGHHGDKMEKAGEIMTQPGILAGVIGGSVVLLLCVVLLVMFIVYRMRKKDEGSYPLDEPRKAPNYNYVRAPEKEFYA</sequence>
<evidence type="ECO:0000256" key="14">
    <source>
        <dbReference type="SAM" id="SignalP"/>
    </source>
</evidence>
<feature type="region of interest" description="Disordered" evidence="12">
    <location>
        <begin position="300"/>
        <end position="348"/>
    </location>
</feature>
<evidence type="ECO:0000313" key="16">
    <source>
        <dbReference type="EMBL" id="CEK77081.1"/>
    </source>
</evidence>
<dbReference type="Pfam" id="PF01034">
    <property type="entry name" value="Syndecan"/>
    <property type="match status" value="1"/>
</dbReference>
<dbReference type="PANTHER" id="PTHR10915:SF1">
    <property type="entry name" value="SYNDECAN"/>
    <property type="match status" value="1"/>
</dbReference>
<dbReference type="InterPro" id="IPR001050">
    <property type="entry name" value="Syndecan"/>
</dbReference>
<keyword evidence="8 11" id="KW-0325">Glycoprotein</keyword>
<accession>A0A0B7AAN4</accession>
<dbReference type="AlphaFoldDB" id="A0A0B7AAN4"/>
<dbReference type="SMART" id="SM00294">
    <property type="entry name" value="4.1m"/>
    <property type="match status" value="1"/>
</dbReference>
<evidence type="ECO:0000256" key="3">
    <source>
        <dbReference type="ARBA" id="ARBA00022692"/>
    </source>
</evidence>
<dbReference type="InterPro" id="IPR003585">
    <property type="entry name" value="Neurexin-like"/>
</dbReference>
<keyword evidence="9 11" id="KW-0357">Heparan sulfate</keyword>
<evidence type="ECO:0000256" key="7">
    <source>
        <dbReference type="ARBA" id="ARBA00023157"/>
    </source>
</evidence>
<evidence type="ECO:0000256" key="10">
    <source>
        <dbReference type="PROSITE-ProRule" id="PRU00500"/>
    </source>
</evidence>
<evidence type="ECO:0000256" key="1">
    <source>
        <dbReference type="ARBA" id="ARBA00004479"/>
    </source>
</evidence>
<reference evidence="16" key="1">
    <citation type="submission" date="2014-12" db="EMBL/GenBank/DDBJ databases">
        <title>Insight into the proteome of Arion vulgaris.</title>
        <authorList>
            <person name="Aradska J."/>
            <person name="Bulat T."/>
            <person name="Smidak R."/>
            <person name="Sarate P."/>
            <person name="Gangsoo J."/>
            <person name="Sialana F."/>
            <person name="Bilban M."/>
            <person name="Lubec G."/>
        </authorList>
    </citation>
    <scope>NUCLEOTIDE SEQUENCE</scope>
    <source>
        <tissue evidence="16">Skin</tissue>
    </source>
</reference>
<dbReference type="PANTHER" id="PTHR10915">
    <property type="entry name" value="SYNDECAN"/>
    <property type="match status" value="1"/>
</dbReference>
<comment type="similarity">
    <text evidence="2 11">Belongs to the syndecan proteoglycan family.</text>
</comment>
<dbReference type="InterPro" id="IPR030479">
    <property type="entry name" value="Syndecan_CS"/>
</dbReference>
<protein>
    <recommendedName>
        <fullName evidence="11">Syndecan</fullName>
    </recommendedName>
</protein>
<dbReference type="GO" id="GO:0016477">
    <property type="term" value="P:cell migration"/>
    <property type="evidence" value="ECO:0007669"/>
    <property type="project" value="TreeGrafter"/>
</dbReference>
<keyword evidence="4 11" id="KW-0654">Proteoglycan</keyword>
<dbReference type="EMBL" id="HACG01030216">
    <property type="protein sequence ID" value="CEK77081.1"/>
    <property type="molecule type" value="Transcribed_RNA"/>
</dbReference>
<dbReference type="SMART" id="SM00211">
    <property type="entry name" value="TY"/>
    <property type="match status" value="2"/>
</dbReference>
<evidence type="ECO:0000256" key="5">
    <source>
        <dbReference type="ARBA" id="ARBA00022989"/>
    </source>
</evidence>
<comment type="caution">
    <text evidence="10">Lacks conserved residue(s) required for the propagation of feature annotation.</text>
</comment>
<comment type="function">
    <text evidence="11">Cell surface proteoglycan.</text>
</comment>
<feature type="transmembrane region" description="Helical" evidence="13">
    <location>
        <begin position="361"/>
        <end position="385"/>
    </location>
</feature>
<keyword evidence="5 13" id="KW-1133">Transmembrane helix</keyword>
<gene>
    <name evidence="16" type="primary">ORF102929</name>
</gene>
<dbReference type="InterPro" id="IPR036857">
    <property type="entry name" value="Thyroglobulin_1_sf"/>
</dbReference>
<keyword evidence="3 11" id="KW-0812">Transmembrane</keyword>
<dbReference type="PROSITE" id="PS51162">
    <property type="entry name" value="THYROGLOBULIN_1_2"/>
    <property type="match status" value="2"/>
</dbReference>
<evidence type="ECO:0000256" key="12">
    <source>
        <dbReference type="SAM" id="MobiDB-lite"/>
    </source>
</evidence>
<feature type="compositionally biased region" description="Basic and acidic residues" evidence="12">
    <location>
        <begin position="308"/>
        <end position="348"/>
    </location>
</feature>
<feature type="domain" description="Thyroglobulin type-1" evidence="15">
    <location>
        <begin position="116"/>
        <end position="180"/>
    </location>
</feature>
<evidence type="ECO:0000256" key="6">
    <source>
        <dbReference type="ARBA" id="ARBA00023136"/>
    </source>
</evidence>
<evidence type="ECO:0000256" key="9">
    <source>
        <dbReference type="ARBA" id="ARBA00023207"/>
    </source>
</evidence>
<keyword evidence="7" id="KW-1015">Disulfide bond</keyword>
<keyword evidence="14" id="KW-0732">Signal</keyword>
<dbReference type="InterPro" id="IPR000716">
    <property type="entry name" value="Thyroglobulin_1"/>
</dbReference>
<dbReference type="Pfam" id="PF00086">
    <property type="entry name" value="Thyroglobulin_1"/>
    <property type="match status" value="2"/>
</dbReference>
<dbReference type="InterPro" id="IPR027789">
    <property type="entry name" value="Syndecan/Neurexin_dom"/>
</dbReference>
<comment type="subcellular location">
    <subcellularLocation>
        <location evidence="1 11">Membrane</location>
        <topology evidence="1 11">Single-pass type I membrane protein</topology>
    </subcellularLocation>
</comment>
<dbReference type="PROSITE" id="PS00484">
    <property type="entry name" value="THYROGLOBULIN_1_1"/>
    <property type="match status" value="1"/>
</dbReference>
<organism evidence="16">
    <name type="scientific">Arion vulgaris</name>
    <dbReference type="NCBI Taxonomy" id="1028688"/>
    <lineage>
        <taxon>Eukaryota</taxon>
        <taxon>Metazoa</taxon>
        <taxon>Spiralia</taxon>
        <taxon>Lophotrochozoa</taxon>
        <taxon>Mollusca</taxon>
        <taxon>Gastropoda</taxon>
        <taxon>Heterobranchia</taxon>
        <taxon>Euthyneura</taxon>
        <taxon>Panpulmonata</taxon>
        <taxon>Eupulmonata</taxon>
        <taxon>Stylommatophora</taxon>
        <taxon>Helicina</taxon>
        <taxon>Arionoidea</taxon>
        <taxon>Arionidae</taxon>
        <taxon>Arion</taxon>
    </lineage>
</organism>
<evidence type="ECO:0000256" key="2">
    <source>
        <dbReference type="ARBA" id="ARBA00005343"/>
    </source>
</evidence>